<accession>A0A9P0H2N5</accession>
<name>A0A9P0H2N5_NEZVI</name>
<dbReference type="Proteomes" id="UP001152798">
    <property type="component" value="Chromosome 1"/>
</dbReference>
<dbReference type="EMBL" id="OV725077">
    <property type="protein sequence ID" value="CAH1390347.1"/>
    <property type="molecule type" value="Genomic_DNA"/>
</dbReference>
<organism evidence="1 2">
    <name type="scientific">Nezara viridula</name>
    <name type="common">Southern green stink bug</name>
    <name type="synonym">Cimex viridulus</name>
    <dbReference type="NCBI Taxonomy" id="85310"/>
    <lineage>
        <taxon>Eukaryota</taxon>
        <taxon>Metazoa</taxon>
        <taxon>Ecdysozoa</taxon>
        <taxon>Arthropoda</taxon>
        <taxon>Hexapoda</taxon>
        <taxon>Insecta</taxon>
        <taxon>Pterygota</taxon>
        <taxon>Neoptera</taxon>
        <taxon>Paraneoptera</taxon>
        <taxon>Hemiptera</taxon>
        <taxon>Heteroptera</taxon>
        <taxon>Panheteroptera</taxon>
        <taxon>Pentatomomorpha</taxon>
        <taxon>Pentatomoidea</taxon>
        <taxon>Pentatomidae</taxon>
        <taxon>Pentatominae</taxon>
        <taxon>Nezara</taxon>
    </lineage>
</organism>
<evidence type="ECO:0000313" key="1">
    <source>
        <dbReference type="EMBL" id="CAH1390347.1"/>
    </source>
</evidence>
<proteinExistence type="predicted"/>
<reference evidence="1" key="1">
    <citation type="submission" date="2022-01" db="EMBL/GenBank/DDBJ databases">
        <authorList>
            <person name="King R."/>
        </authorList>
    </citation>
    <scope>NUCLEOTIDE SEQUENCE</scope>
</reference>
<keyword evidence="2" id="KW-1185">Reference proteome</keyword>
<evidence type="ECO:0000313" key="2">
    <source>
        <dbReference type="Proteomes" id="UP001152798"/>
    </source>
</evidence>
<sequence length="68" mass="7465">MLPSHFYFLSLCINSINKPVARKSRRCGRQRISAISPAIVQSSLTGDIAVDARTVAISWIYAISDPNS</sequence>
<protein>
    <submittedName>
        <fullName evidence="1">Uncharacterized protein</fullName>
    </submittedName>
</protein>
<dbReference type="AlphaFoldDB" id="A0A9P0H2N5"/>
<gene>
    <name evidence="1" type="ORF">NEZAVI_LOCUS1565</name>
</gene>